<dbReference type="Pfam" id="PF22738">
    <property type="entry name" value="NNH7"/>
    <property type="match status" value="1"/>
</dbReference>
<dbReference type="InterPro" id="IPR027417">
    <property type="entry name" value="P-loop_NTPase"/>
</dbReference>
<proteinExistence type="predicted"/>
<feature type="domain" description="AAA+ ATPase" evidence="1">
    <location>
        <begin position="341"/>
        <end position="494"/>
    </location>
</feature>
<dbReference type="SUPFAM" id="SSF52540">
    <property type="entry name" value="P-loop containing nucleoside triphosphate hydrolases"/>
    <property type="match status" value="1"/>
</dbReference>
<dbReference type="Gene3D" id="3.40.50.300">
    <property type="entry name" value="P-loop containing nucleotide triphosphate hydrolases"/>
    <property type="match status" value="1"/>
</dbReference>
<accession>A0ABW1P6T9</accession>
<comment type="caution">
    <text evidence="2">The sequence shown here is derived from an EMBL/GenBank/DDBJ whole genome shotgun (WGS) entry which is preliminary data.</text>
</comment>
<dbReference type="Pfam" id="PF00004">
    <property type="entry name" value="AAA"/>
    <property type="match status" value="1"/>
</dbReference>
<dbReference type="InterPro" id="IPR003593">
    <property type="entry name" value="AAA+_ATPase"/>
</dbReference>
<organism evidence="2 3">
    <name type="scientific">Saccharothrix lopnurensis</name>
    <dbReference type="NCBI Taxonomy" id="1670621"/>
    <lineage>
        <taxon>Bacteria</taxon>
        <taxon>Bacillati</taxon>
        <taxon>Actinomycetota</taxon>
        <taxon>Actinomycetes</taxon>
        <taxon>Pseudonocardiales</taxon>
        <taxon>Pseudonocardiaceae</taxon>
        <taxon>Saccharothrix</taxon>
    </lineage>
</organism>
<sequence length="1135" mass="125347">MSRPDLFTYTGALRILGRYERPVFDRAGVVAGGAILAAGGGLIDPKNEAVASLRRVLDGVSARLTGLSGVDRQELVIAAHTVIAVVSVFDAYRDRLGRRFDELGVTDREKFRALGVEPANGGKEARQLAALTALGVPAPGATRGFQENLDRDLSDFFSRAREMVSGFLRGLAIDPSSALPTLDQIRDRYVDHYLRLAAEIPEFQVWSLIGEHSATRAVIEARHSLVVEALNVQSESMERFSRLLSLFAPGELPREPSHRAKLAFAAAAALHKPLLRTNPGNAPLSTRFPSVERGFVSPAYRVAVQDDTSVPSAEMWWEENTGVEEDIDTFLAAHLAGPASTRRPLLVLGHPGMGKSLLMSVLAARLPALGYPVVTVPLRRVNANDAVVRQVETALAEVLSERVDWGRLADECRDGIPVVLLDGFDELVQASGVTRSNYLEQVCDFQEREADLGRRVAVVVTSRPLVVDRVHIPLGTSVVKLEAFDDVRVGKWLDAWNEANSSRLTPTLVLHRGDLARQPLLLMMLAVYATDVENVDLDDEDLSEAALYERLIDWFVVRQARDKSWEQPSAQQVEQRVKRSRTQLGIAALAMFNRGRQYVMDAELNQDLAAVLRSGEAHPGHTFDEPLSLADRTVEEFFFIHSAKLNEHTGGRRTYEFLHATFGEYLVAELALTLLTTLHAQWERSRSNPFAEGGHPDDALLFALLSHQVFTKRKPILDFARQLFATWDLWHQVGVLDVLDDLVRSYRERPLSDRYPGYAPSPATPVSRIATYAANLVCLRIGLADRPVPLAALFPGAEEPLAVWRRTVHLWRAGLDADGWRSVLRTLALENHSGVLHLSPDGTVSGVRYIDEAKILGDHTLVGLVRAGAHFIDYAADPDARERALLGKLTEWVINTSGVAGTDRSLPYDNELLDQVLDQLDAGVGLNPAATQAFTFALSREAWRLPGERVKRAMTHLLADRPVIAPFELISIACAHPYMLDENRDVIDALVLGALTRPLFTVPCLVVAWIADREHGGRSPGLRGLVTTLEANISQSEIENPVSGYFSPETVEYFAECDANAWRFDAHLLTMLDGMSSSLLRAVPPRHFRQVVERFSRVDDHLVLGFVGRYLSARGQKEVPPDLPAALASLRSLVR</sequence>
<dbReference type="RefSeq" id="WP_380637002.1">
    <property type="nucleotide sequence ID" value="NZ_JBHSQO010000014.1"/>
</dbReference>
<reference evidence="3" key="1">
    <citation type="journal article" date="2019" name="Int. J. Syst. Evol. Microbiol.">
        <title>The Global Catalogue of Microorganisms (GCM) 10K type strain sequencing project: providing services to taxonomists for standard genome sequencing and annotation.</title>
        <authorList>
            <consortium name="The Broad Institute Genomics Platform"/>
            <consortium name="The Broad Institute Genome Sequencing Center for Infectious Disease"/>
            <person name="Wu L."/>
            <person name="Ma J."/>
        </authorList>
    </citation>
    <scope>NUCLEOTIDE SEQUENCE [LARGE SCALE GENOMIC DNA]</scope>
    <source>
        <strain evidence="3">CGMCC 4.7246</strain>
    </source>
</reference>
<dbReference type="InterPro" id="IPR003959">
    <property type="entry name" value="ATPase_AAA_core"/>
</dbReference>
<evidence type="ECO:0000313" key="2">
    <source>
        <dbReference type="EMBL" id="MFC6090800.1"/>
    </source>
</evidence>
<dbReference type="Proteomes" id="UP001596220">
    <property type="component" value="Unassembled WGS sequence"/>
</dbReference>
<evidence type="ECO:0000259" key="1">
    <source>
        <dbReference type="SMART" id="SM00382"/>
    </source>
</evidence>
<dbReference type="EMBL" id="JBHSQO010000014">
    <property type="protein sequence ID" value="MFC6090800.1"/>
    <property type="molecule type" value="Genomic_DNA"/>
</dbReference>
<protein>
    <submittedName>
        <fullName evidence="2">NACHT domain-containing protein</fullName>
    </submittedName>
</protein>
<dbReference type="InterPro" id="IPR054567">
    <property type="entry name" value="NNH7"/>
</dbReference>
<keyword evidence="3" id="KW-1185">Reference proteome</keyword>
<name>A0ABW1P6T9_9PSEU</name>
<evidence type="ECO:0000313" key="3">
    <source>
        <dbReference type="Proteomes" id="UP001596220"/>
    </source>
</evidence>
<dbReference type="SMART" id="SM00382">
    <property type="entry name" value="AAA"/>
    <property type="match status" value="1"/>
</dbReference>
<gene>
    <name evidence="2" type="ORF">ACFP3R_16085</name>
</gene>